<gene>
    <name evidence="1" type="ORF">EPI10_019432</name>
</gene>
<proteinExistence type="predicted"/>
<organism evidence="1 2">
    <name type="scientific">Gossypium australe</name>
    <dbReference type="NCBI Taxonomy" id="47621"/>
    <lineage>
        <taxon>Eukaryota</taxon>
        <taxon>Viridiplantae</taxon>
        <taxon>Streptophyta</taxon>
        <taxon>Embryophyta</taxon>
        <taxon>Tracheophyta</taxon>
        <taxon>Spermatophyta</taxon>
        <taxon>Magnoliopsida</taxon>
        <taxon>eudicotyledons</taxon>
        <taxon>Gunneridae</taxon>
        <taxon>Pentapetalae</taxon>
        <taxon>rosids</taxon>
        <taxon>malvids</taxon>
        <taxon>Malvales</taxon>
        <taxon>Malvaceae</taxon>
        <taxon>Malvoideae</taxon>
        <taxon>Gossypium</taxon>
    </lineage>
</organism>
<keyword evidence="2" id="KW-1185">Reference proteome</keyword>
<protein>
    <submittedName>
        <fullName evidence="1">Beta-galactosidase 8-like</fullName>
    </submittedName>
</protein>
<evidence type="ECO:0000313" key="1">
    <source>
        <dbReference type="EMBL" id="KAA3478857.1"/>
    </source>
</evidence>
<dbReference type="Proteomes" id="UP000325315">
    <property type="component" value="Unassembled WGS sequence"/>
</dbReference>
<comment type="caution">
    <text evidence="1">The sequence shown here is derived from an EMBL/GenBank/DDBJ whole genome shotgun (WGS) entry which is preliminary data.</text>
</comment>
<sequence>MIGFTLPAATADQTFFSTSLTTIAFEKHTCQQLGLCQSIQDQDKDLHPLEEGRNRSFGKYRPGLMRWLLP</sequence>
<name>A0A5B6WCC8_9ROSI</name>
<dbReference type="OrthoDB" id="1657402at2759"/>
<dbReference type="EMBL" id="SMMG02000003">
    <property type="protein sequence ID" value="KAA3478857.1"/>
    <property type="molecule type" value="Genomic_DNA"/>
</dbReference>
<evidence type="ECO:0000313" key="2">
    <source>
        <dbReference type="Proteomes" id="UP000325315"/>
    </source>
</evidence>
<reference evidence="2" key="1">
    <citation type="journal article" date="2019" name="Plant Biotechnol. J.">
        <title>Genome sequencing of the Australian wild diploid species Gossypium australe highlights disease resistance and delayed gland morphogenesis.</title>
        <authorList>
            <person name="Cai Y."/>
            <person name="Cai X."/>
            <person name="Wang Q."/>
            <person name="Wang P."/>
            <person name="Zhang Y."/>
            <person name="Cai C."/>
            <person name="Xu Y."/>
            <person name="Wang K."/>
            <person name="Zhou Z."/>
            <person name="Wang C."/>
            <person name="Geng S."/>
            <person name="Li B."/>
            <person name="Dong Q."/>
            <person name="Hou Y."/>
            <person name="Wang H."/>
            <person name="Ai P."/>
            <person name="Liu Z."/>
            <person name="Yi F."/>
            <person name="Sun M."/>
            <person name="An G."/>
            <person name="Cheng J."/>
            <person name="Zhang Y."/>
            <person name="Shi Q."/>
            <person name="Xie Y."/>
            <person name="Shi X."/>
            <person name="Chang Y."/>
            <person name="Huang F."/>
            <person name="Chen Y."/>
            <person name="Hong S."/>
            <person name="Mi L."/>
            <person name="Sun Q."/>
            <person name="Zhang L."/>
            <person name="Zhou B."/>
            <person name="Peng R."/>
            <person name="Zhang X."/>
            <person name="Liu F."/>
        </authorList>
    </citation>
    <scope>NUCLEOTIDE SEQUENCE [LARGE SCALE GENOMIC DNA]</scope>
    <source>
        <strain evidence="2">cv. PA1801</strain>
    </source>
</reference>
<dbReference type="AlphaFoldDB" id="A0A5B6WCC8"/>
<accession>A0A5B6WCC8</accession>